<reference evidence="4" key="2">
    <citation type="submission" date="2023-07" db="EMBL/GenBank/DDBJ databases">
        <title>Shewanella mangrovi sp. nov., an acetaldehyde- degrading bacterium isolated from mangrove sediment.</title>
        <authorList>
            <person name="Liu Y."/>
        </authorList>
    </citation>
    <scope>NUCLEOTIDE SEQUENCE [LARGE SCALE GENOMIC DNA]</scope>
    <source>
        <strain evidence="4">C32</strain>
    </source>
</reference>
<evidence type="ECO:0000256" key="1">
    <source>
        <dbReference type="ARBA" id="ARBA00022801"/>
    </source>
</evidence>
<organism evidence="3 4">
    <name type="scientific">Shewanella electrica</name>
    <dbReference type="NCBI Taxonomy" id="515560"/>
    <lineage>
        <taxon>Bacteria</taxon>
        <taxon>Pseudomonadati</taxon>
        <taxon>Pseudomonadota</taxon>
        <taxon>Gammaproteobacteria</taxon>
        <taxon>Alteromonadales</taxon>
        <taxon>Shewanellaceae</taxon>
        <taxon>Shewanella</taxon>
    </lineage>
</organism>
<accession>A0ABT2FPH6</accession>
<keyword evidence="1 3" id="KW-0378">Hydrolase</keyword>
<dbReference type="PRINTS" id="PR00111">
    <property type="entry name" value="ABHYDROLASE"/>
</dbReference>
<dbReference type="InterPro" id="IPR000639">
    <property type="entry name" value="Epox_hydrolase-like"/>
</dbReference>
<dbReference type="Proteomes" id="UP001201549">
    <property type="component" value="Unassembled WGS sequence"/>
</dbReference>
<dbReference type="RefSeq" id="WP_238897409.1">
    <property type="nucleotide sequence ID" value="NZ_JAKOGG010000014.1"/>
</dbReference>
<keyword evidence="4" id="KW-1185">Reference proteome</keyword>
<dbReference type="Gene3D" id="3.40.50.1820">
    <property type="entry name" value="alpha/beta hydrolase"/>
    <property type="match status" value="1"/>
</dbReference>
<name>A0ABT2FPH6_9GAMM</name>
<sequence>MVHFIDTGAGFPVVLIHGLFGDCDNLKGLGRELESRYRTIRVDCPNHGQSPQISPMTYPAMAAEIIATLDSLAIDSFYVVGHSMGGKIAMTLALNYPERVKALVAADIAPVSYPPHHDKVFAGLTSMATDVKDRRAALAHLLSHDIDEATAQFLLKSLRRGDAGFGWKFNLAELINSYDHIVGWFNTDASTAKAYQGPALFVRGGDSNYVLAEYTAEVKRQFPQVSAKTIQGTGHWLHAQKPAVFNRIVSEFIDNCSANT</sequence>
<gene>
    <name evidence="3" type="ORF">L9G74_15985</name>
</gene>
<dbReference type="PANTHER" id="PTHR46118:SF4">
    <property type="entry name" value="PROTEIN ABHD11"/>
    <property type="match status" value="1"/>
</dbReference>
<dbReference type="EMBL" id="JAKOGG010000014">
    <property type="protein sequence ID" value="MCS4557946.1"/>
    <property type="molecule type" value="Genomic_DNA"/>
</dbReference>
<dbReference type="InterPro" id="IPR000073">
    <property type="entry name" value="AB_hydrolase_1"/>
</dbReference>
<evidence type="ECO:0000313" key="4">
    <source>
        <dbReference type="Proteomes" id="UP001201549"/>
    </source>
</evidence>
<reference evidence="3 4" key="1">
    <citation type="submission" date="2022-02" db="EMBL/GenBank/DDBJ databases">
        <authorList>
            <person name="Zhuang L."/>
        </authorList>
    </citation>
    <scope>NUCLEOTIDE SEQUENCE [LARGE SCALE GENOMIC DNA]</scope>
    <source>
        <strain evidence="3 4">C32</strain>
    </source>
</reference>
<feature type="domain" description="AB hydrolase-1" evidence="2">
    <location>
        <begin position="12"/>
        <end position="242"/>
    </location>
</feature>
<evidence type="ECO:0000313" key="3">
    <source>
        <dbReference type="EMBL" id="MCS4557946.1"/>
    </source>
</evidence>
<dbReference type="PRINTS" id="PR00412">
    <property type="entry name" value="EPOXHYDRLASE"/>
</dbReference>
<protein>
    <submittedName>
        <fullName evidence="3">Alpha/beta fold hydrolase</fullName>
    </submittedName>
</protein>
<evidence type="ECO:0000259" key="2">
    <source>
        <dbReference type="Pfam" id="PF00561"/>
    </source>
</evidence>
<dbReference type="Pfam" id="PF00561">
    <property type="entry name" value="Abhydrolase_1"/>
    <property type="match status" value="1"/>
</dbReference>
<dbReference type="PANTHER" id="PTHR46118">
    <property type="entry name" value="PROTEIN ABHD11"/>
    <property type="match status" value="1"/>
</dbReference>
<dbReference type="InterPro" id="IPR029058">
    <property type="entry name" value="AB_hydrolase_fold"/>
</dbReference>
<dbReference type="GO" id="GO:0016787">
    <property type="term" value="F:hydrolase activity"/>
    <property type="evidence" value="ECO:0007669"/>
    <property type="project" value="UniProtKB-KW"/>
</dbReference>
<dbReference type="SUPFAM" id="SSF53474">
    <property type="entry name" value="alpha/beta-Hydrolases"/>
    <property type="match status" value="1"/>
</dbReference>
<comment type="caution">
    <text evidence="3">The sequence shown here is derived from an EMBL/GenBank/DDBJ whole genome shotgun (WGS) entry which is preliminary data.</text>
</comment>
<proteinExistence type="predicted"/>